<dbReference type="Pfam" id="PF00149">
    <property type="entry name" value="Metallophos"/>
    <property type="match status" value="1"/>
</dbReference>
<dbReference type="InterPro" id="IPR029052">
    <property type="entry name" value="Metallo-depent_PP-like"/>
</dbReference>
<dbReference type="InterPro" id="IPR006186">
    <property type="entry name" value="Ser/Thr-sp_prot-phosphatase"/>
</dbReference>
<proteinExistence type="inferred from homology"/>
<accession>A0ABQ8UF39</accession>
<organism evidence="4 5">
    <name type="scientific">Paratrimastix pyriformis</name>
    <dbReference type="NCBI Taxonomy" id="342808"/>
    <lineage>
        <taxon>Eukaryota</taxon>
        <taxon>Metamonada</taxon>
        <taxon>Preaxostyla</taxon>
        <taxon>Paratrimastigidae</taxon>
        <taxon>Paratrimastix</taxon>
    </lineage>
</organism>
<evidence type="ECO:0000256" key="1">
    <source>
        <dbReference type="RuleBase" id="RU004273"/>
    </source>
</evidence>
<dbReference type="Gene3D" id="3.60.21.10">
    <property type="match status" value="1"/>
</dbReference>
<dbReference type="EMBL" id="JAPMOS010000107">
    <property type="protein sequence ID" value="KAJ4455445.1"/>
    <property type="molecule type" value="Genomic_DNA"/>
</dbReference>
<dbReference type="PANTHER" id="PTHR45673">
    <property type="entry name" value="SERINE/THREONINE-PROTEIN PHOSPHATASE 2B CATALYTIC SUBUNIT 1-RELATED"/>
    <property type="match status" value="1"/>
</dbReference>
<sequence length="396" mass="42715">MKLVRLAADAFRREPNVVVLSGETRVCGDLHGQYFDFLKLLEVGGDPGTPSCSYLFMGDFVDRGSFGLELIIHLFALKVSYPDNFFLLRGNHESAQLTDHFNFKKECLYKYDLHIYEAILGAFCCLPIAALCGERRFFCVHGGLSPDIKKACPAPRAASLGGADTFRSTGPPRRSRTSGRSTASAKSPRVGPSGLATFRLPFAGLTVASSALPPGLWLSCSDLLWSDPLAVDESGVTTFVPNSTRNCGYFFGLVAIVRAHEAKAKGYEMHYRRTGESSFPTVITVFSAPNYVDTFQNQGAILLIKNDKVHFRQFGPSPHPSVPALPAAPGAGALLVPLAAPCWWVALLDASPGAPRSDAERRVASVCVIGSSDPKRPDAIRAELCSPPLSLPLVLV</sequence>
<dbReference type="Proteomes" id="UP001141327">
    <property type="component" value="Unassembled WGS sequence"/>
</dbReference>
<dbReference type="PROSITE" id="PS00125">
    <property type="entry name" value="SER_THR_PHOSPHATASE"/>
    <property type="match status" value="1"/>
</dbReference>
<protein>
    <recommendedName>
        <fullName evidence="1">Serine/threonine-protein phosphatase</fullName>
        <ecNumber evidence="1">3.1.3.16</ecNumber>
    </recommendedName>
</protein>
<comment type="similarity">
    <text evidence="1">Belongs to the PPP phosphatase family.</text>
</comment>
<evidence type="ECO:0000256" key="2">
    <source>
        <dbReference type="SAM" id="MobiDB-lite"/>
    </source>
</evidence>
<dbReference type="InterPro" id="IPR043360">
    <property type="entry name" value="PP2B"/>
</dbReference>
<dbReference type="InterPro" id="IPR004843">
    <property type="entry name" value="Calcineurin-like_PHP"/>
</dbReference>
<reference evidence="4" key="1">
    <citation type="journal article" date="2022" name="bioRxiv">
        <title>Genomics of Preaxostyla Flagellates Illuminates Evolutionary Transitions and the Path Towards Mitochondrial Loss.</title>
        <authorList>
            <person name="Novak L.V.F."/>
            <person name="Treitli S.C."/>
            <person name="Pyrih J."/>
            <person name="Halakuc P."/>
            <person name="Pipaliya S.V."/>
            <person name="Vacek V."/>
            <person name="Brzon O."/>
            <person name="Soukal P."/>
            <person name="Eme L."/>
            <person name="Dacks J.B."/>
            <person name="Karnkowska A."/>
            <person name="Elias M."/>
            <person name="Hampl V."/>
        </authorList>
    </citation>
    <scope>NUCLEOTIDE SEQUENCE</scope>
    <source>
        <strain evidence="4">RCP-MX</strain>
    </source>
</reference>
<comment type="caution">
    <text evidence="4">The sequence shown here is derived from an EMBL/GenBank/DDBJ whole genome shotgun (WGS) entry which is preliminary data.</text>
</comment>
<keyword evidence="5" id="KW-1185">Reference proteome</keyword>
<feature type="domain" description="Serine/threonine specific protein phosphatases" evidence="3">
    <location>
        <begin position="88"/>
        <end position="93"/>
    </location>
</feature>
<feature type="region of interest" description="Disordered" evidence="2">
    <location>
        <begin position="156"/>
        <end position="190"/>
    </location>
</feature>
<evidence type="ECO:0000313" key="5">
    <source>
        <dbReference type="Proteomes" id="UP001141327"/>
    </source>
</evidence>
<comment type="catalytic activity">
    <reaction evidence="1">
        <text>O-phospho-L-threonyl-[protein] + H2O = L-threonyl-[protein] + phosphate</text>
        <dbReference type="Rhea" id="RHEA:47004"/>
        <dbReference type="Rhea" id="RHEA-COMP:11060"/>
        <dbReference type="Rhea" id="RHEA-COMP:11605"/>
        <dbReference type="ChEBI" id="CHEBI:15377"/>
        <dbReference type="ChEBI" id="CHEBI:30013"/>
        <dbReference type="ChEBI" id="CHEBI:43474"/>
        <dbReference type="ChEBI" id="CHEBI:61977"/>
        <dbReference type="EC" id="3.1.3.16"/>
    </reaction>
</comment>
<dbReference type="SMART" id="SM00156">
    <property type="entry name" value="PP2Ac"/>
    <property type="match status" value="1"/>
</dbReference>
<feature type="compositionally biased region" description="Low complexity" evidence="2">
    <location>
        <begin position="167"/>
        <end position="185"/>
    </location>
</feature>
<dbReference type="SUPFAM" id="SSF56300">
    <property type="entry name" value="Metallo-dependent phosphatases"/>
    <property type="match status" value="1"/>
</dbReference>
<evidence type="ECO:0000259" key="3">
    <source>
        <dbReference type="PROSITE" id="PS00125"/>
    </source>
</evidence>
<evidence type="ECO:0000313" key="4">
    <source>
        <dbReference type="EMBL" id="KAJ4455445.1"/>
    </source>
</evidence>
<dbReference type="PRINTS" id="PR00114">
    <property type="entry name" value="STPHPHTASE"/>
</dbReference>
<gene>
    <name evidence="4" type="ORF">PAPYR_9592</name>
</gene>
<keyword evidence="1" id="KW-0378">Hydrolase</keyword>
<name>A0ABQ8UF39_9EUKA</name>
<dbReference type="EC" id="3.1.3.16" evidence="1"/>